<gene>
    <name evidence="2" type="ORF">GCM10022286_13580</name>
</gene>
<reference evidence="2" key="2">
    <citation type="submission" date="2023-12" db="EMBL/GenBank/DDBJ databases">
        <authorList>
            <person name="Sun Q."/>
            <person name="Inoue M."/>
        </authorList>
    </citation>
    <scope>NUCLEOTIDE SEQUENCE</scope>
    <source>
        <strain evidence="2">JCM 17590</strain>
    </source>
</reference>
<feature type="transmembrane region" description="Helical" evidence="1">
    <location>
        <begin position="94"/>
        <end position="114"/>
    </location>
</feature>
<protein>
    <submittedName>
        <fullName evidence="2">Uncharacterized protein</fullName>
    </submittedName>
</protein>
<evidence type="ECO:0000313" key="3">
    <source>
        <dbReference type="Proteomes" id="UP001415169"/>
    </source>
</evidence>
<name>A0ABP7ZIW7_9MICO</name>
<organism evidence="2 3">
    <name type="scientific">Gryllotalpicola daejeonensis</name>
    <dbReference type="NCBI Taxonomy" id="993087"/>
    <lineage>
        <taxon>Bacteria</taxon>
        <taxon>Bacillati</taxon>
        <taxon>Actinomycetota</taxon>
        <taxon>Actinomycetes</taxon>
        <taxon>Micrococcales</taxon>
        <taxon>Microbacteriaceae</taxon>
        <taxon>Gryllotalpicola</taxon>
    </lineage>
</organism>
<proteinExistence type="predicted"/>
<dbReference type="EMBL" id="BAABBV010000001">
    <property type="protein sequence ID" value="GAA4159341.1"/>
    <property type="molecule type" value="Genomic_DNA"/>
</dbReference>
<evidence type="ECO:0000256" key="1">
    <source>
        <dbReference type="SAM" id="Phobius"/>
    </source>
</evidence>
<keyword evidence="1" id="KW-1133">Transmembrane helix</keyword>
<accession>A0ABP7ZIW7</accession>
<sequence length="116" mass="12133">MIVGVALAVASVSYLASIALGLLVASRRVDSSGFHWLHHALYTCTFVLAAAAVAAGLWWHPLAGWLLLPALVPFALIPFVGTHAGGRLTLRHPITGLVPAPFFIAAAFALLSQLPS</sequence>
<feature type="transmembrane region" description="Helical" evidence="1">
    <location>
        <begin position="65"/>
        <end position="82"/>
    </location>
</feature>
<dbReference type="RefSeq" id="WP_344790992.1">
    <property type="nucleotide sequence ID" value="NZ_BAABBV010000001.1"/>
</dbReference>
<keyword evidence="1" id="KW-0472">Membrane</keyword>
<keyword evidence="3" id="KW-1185">Reference proteome</keyword>
<reference evidence="2" key="1">
    <citation type="journal article" date="2014" name="Int. J. Syst. Evol. Microbiol.">
        <title>Complete genome of a new Firmicutes species belonging to the dominant human colonic microbiota ('Ruminococcus bicirculans') reveals two chromosomes and a selective capacity to utilize plant glucans.</title>
        <authorList>
            <consortium name="NISC Comparative Sequencing Program"/>
            <person name="Wegmann U."/>
            <person name="Louis P."/>
            <person name="Goesmann A."/>
            <person name="Henrissat B."/>
            <person name="Duncan S.H."/>
            <person name="Flint H.J."/>
        </authorList>
    </citation>
    <scope>NUCLEOTIDE SEQUENCE</scope>
    <source>
        <strain evidence="2">JCM 17590</strain>
    </source>
</reference>
<comment type="caution">
    <text evidence="2">The sequence shown here is derived from an EMBL/GenBank/DDBJ whole genome shotgun (WGS) entry which is preliminary data.</text>
</comment>
<feature type="transmembrane region" description="Helical" evidence="1">
    <location>
        <begin position="37"/>
        <end position="59"/>
    </location>
</feature>
<feature type="transmembrane region" description="Helical" evidence="1">
    <location>
        <begin position="6"/>
        <end position="25"/>
    </location>
</feature>
<dbReference type="Proteomes" id="UP001415169">
    <property type="component" value="Unassembled WGS sequence"/>
</dbReference>
<keyword evidence="1" id="KW-0812">Transmembrane</keyword>
<evidence type="ECO:0000313" key="2">
    <source>
        <dbReference type="EMBL" id="GAA4159341.1"/>
    </source>
</evidence>